<dbReference type="Gramene" id="PRQ43936">
    <property type="protein sequence ID" value="PRQ43936"/>
    <property type="gene ID" value="RchiOBHm_Chr3g0473701"/>
</dbReference>
<dbReference type="InterPro" id="IPR036047">
    <property type="entry name" value="F-box-like_dom_sf"/>
</dbReference>
<dbReference type="OMA" id="RCANIGI"/>
<evidence type="ECO:0000259" key="2">
    <source>
        <dbReference type="Pfam" id="PF24758"/>
    </source>
</evidence>
<dbReference type="PANTHER" id="PTHR31639">
    <property type="entry name" value="F-BOX PROTEIN-LIKE"/>
    <property type="match status" value="1"/>
</dbReference>
<dbReference type="STRING" id="74649.A0A2P6RBZ9"/>
<evidence type="ECO:0000313" key="4">
    <source>
        <dbReference type="Proteomes" id="UP000238479"/>
    </source>
</evidence>
<dbReference type="SUPFAM" id="SSF52047">
    <property type="entry name" value="RNI-like"/>
    <property type="match status" value="1"/>
</dbReference>
<dbReference type="OrthoDB" id="846969at2759"/>
<name>A0A2P6RBZ9_ROSCH</name>
<evidence type="ECO:0000259" key="1">
    <source>
        <dbReference type="Pfam" id="PF00646"/>
    </source>
</evidence>
<feature type="domain" description="F-box" evidence="1">
    <location>
        <begin position="26"/>
        <end position="64"/>
    </location>
</feature>
<proteinExistence type="predicted"/>
<dbReference type="AlphaFoldDB" id="A0A2P6RBZ9"/>
<feature type="domain" description="F-box/LRR-repeat protein 15/At3g58940/PEG3-like LRR" evidence="2">
    <location>
        <begin position="110"/>
        <end position="326"/>
    </location>
</feature>
<dbReference type="InterPro" id="IPR032675">
    <property type="entry name" value="LRR_dom_sf"/>
</dbReference>
<keyword evidence="4" id="KW-1185">Reference proteome</keyword>
<dbReference type="Gene3D" id="3.80.10.10">
    <property type="entry name" value="Ribonuclease Inhibitor"/>
    <property type="match status" value="1"/>
</dbReference>
<protein>
    <submittedName>
        <fullName evidence="3">Putative F-box domain, leucine-rich repeat domain, L domain-containing protein</fullName>
    </submittedName>
</protein>
<dbReference type="Proteomes" id="UP000238479">
    <property type="component" value="Chromosome 3"/>
</dbReference>
<dbReference type="InterPro" id="IPR055411">
    <property type="entry name" value="LRR_FXL15/At3g58940/PEG3-like"/>
</dbReference>
<reference evidence="3 4" key="1">
    <citation type="journal article" date="2018" name="Nat. Genet.">
        <title>The Rosa genome provides new insights in the design of modern roses.</title>
        <authorList>
            <person name="Bendahmane M."/>
        </authorList>
    </citation>
    <scope>NUCLEOTIDE SEQUENCE [LARGE SCALE GENOMIC DNA]</scope>
    <source>
        <strain evidence="4">cv. Old Blush</strain>
    </source>
</reference>
<organism evidence="3 4">
    <name type="scientific">Rosa chinensis</name>
    <name type="common">China rose</name>
    <dbReference type="NCBI Taxonomy" id="74649"/>
    <lineage>
        <taxon>Eukaryota</taxon>
        <taxon>Viridiplantae</taxon>
        <taxon>Streptophyta</taxon>
        <taxon>Embryophyta</taxon>
        <taxon>Tracheophyta</taxon>
        <taxon>Spermatophyta</taxon>
        <taxon>Magnoliopsida</taxon>
        <taxon>eudicotyledons</taxon>
        <taxon>Gunneridae</taxon>
        <taxon>Pentapetalae</taxon>
        <taxon>rosids</taxon>
        <taxon>fabids</taxon>
        <taxon>Rosales</taxon>
        <taxon>Rosaceae</taxon>
        <taxon>Rosoideae</taxon>
        <taxon>Rosoideae incertae sedis</taxon>
        <taxon>Rosa</taxon>
    </lineage>
</organism>
<accession>A0A2P6RBZ9</accession>
<dbReference type="Pfam" id="PF00646">
    <property type="entry name" value="F-box"/>
    <property type="match status" value="1"/>
</dbReference>
<gene>
    <name evidence="3" type="ORF">RchiOBHm_Chr3g0473701</name>
</gene>
<dbReference type="PANTHER" id="PTHR31639:SF93">
    <property type="entry name" value="F-BOX_FBD_LRR PROTEIN"/>
    <property type="match status" value="1"/>
</dbReference>
<dbReference type="SUPFAM" id="SSF81383">
    <property type="entry name" value="F-box domain"/>
    <property type="match status" value="1"/>
</dbReference>
<sequence>MSDPKKTIQSNSCLIKKKKMDQLDKLSNLPTGVTHQILSYLPIKQAVRTSILSSDWRYKWAQLPCLVFDDRTHRSGYPIAKVVDHVLLLHSGRIDTFKLSTFNYPAARDIDKWISHLSRSNVKVFVLKVWELLPRYNVFSCFFSFKDLTHLELCNCLLKPPTTFKGFRMLKSLHLQEVIVSGHVLGKLIACCPQLERIILCDLKGITDVTIDAPSIRFLRVRGSFEDVLLANTLNLVDVSIDWKQVSTISSSKLLRYFFELPRIERLTLKDGFLEYAVGSLTKNLLPTPCLCLKFLSIRICLNNLDEISTAIHLMRSAPALQELDILVRKGEETNDGKATYCLIDKQNWEFTQLQRMKVTGFSGVKAEVDFIEFLLLTSPGLQELEISFCQDVKKVDFSWLDDNQKTCAFTQLLVVKVTGFSGVRAEVDFIRFLLSSTSKVILQPASVKVYWDVFKLLPVFRRDSLHADLKLLGPSIHVQDSDDSSFCLRL</sequence>
<dbReference type="EMBL" id="PDCK01000041">
    <property type="protein sequence ID" value="PRQ43936.1"/>
    <property type="molecule type" value="Genomic_DNA"/>
</dbReference>
<dbReference type="InterPro" id="IPR001810">
    <property type="entry name" value="F-box_dom"/>
</dbReference>
<dbReference type="Pfam" id="PF24758">
    <property type="entry name" value="LRR_At5g56370"/>
    <property type="match status" value="1"/>
</dbReference>
<comment type="caution">
    <text evidence="3">The sequence shown here is derived from an EMBL/GenBank/DDBJ whole genome shotgun (WGS) entry which is preliminary data.</text>
</comment>
<evidence type="ECO:0000313" key="3">
    <source>
        <dbReference type="EMBL" id="PRQ43936.1"/>
    </source>
</evidence>